<gene>
    <name evidence="2" type="ORF">TTHERM_00579340</name>
</gene>
<sequence length="325" mass="37916">MSQFSNYRNISIYNDQKQFKNDNEELYFAKNYNEKLYGKGKENDLKIEYIRPPESGFQNTVHSQYLSNNIKQYRDLKSNNPNYTSGNPITHQGKTDDVFKPAIRRNEYSDIDNFNAANQMINNFYTSPERDFKSSSKRIDVKPSESYEHFQKRELKTSQPYSEYVRTRNPIIQGDGTTNIQTKPRSAAGDQKVSNEYQRMQNNKFLLPSDRQYVQKDTNTTSQIFFNNDSEPYQTFGTKQPLQSPSAQRVPYAHTGANCRDLLSGGYAENNRIQVTSKPTEVKATERETKFGELNYYCDYRKRSNLLQKEEQRATNYGGVYKGKK</sequence>
<accession>I7MLM2</accession>
<keyword evidence="3" id="KW-1185">Reference proteome</keyword>
<protein>
    <submittedName>
        <fullName evidence="2">Uncharacterized protein</fullName>
    </submittedName>
</protein>
<dbReference type="RefSeq" id="XP_001022935.2">
    <property type="nucleotide sequence ID" value="XM_001022935.2"/>
</dbReference>
<evidence type="ECO:0000256" key="1">
    <source>
        <dbReference type="SAM" id="MobiDB-lite"/>
    </source>
</evidence>
<feature type="compositionally biased region" description="Polar residues" evidence="1">
    <location>
        <begin position="175"/>
        <end position="184"/>
    </location>
</feature>
<reference evidence="3" key="1">
    <citation type="journal article" date="2006" name="PLoS Biol.">
        <title>Macronuclear genome sequence of the ciliate Tetrahymena thermophila, a model eukaryote.</title>
        <authorList>
            <person name="Eisen J.A."/>
            <person name="Coyne R.S."/>
            <person name="Wu M."/>
            <person name="Wu D."/>
            <person name="Thiagarajan M."/>
            <person name="Wortman J.R."/>
            <person name="Badger J.H."/>
            <person name="Ren Q."/>
            <person name="Amedeo P."/>
            <person name="Jones K.M."/>
            <person name="Tallon L.J."/>
            <person name="Delcher A.L."/>
            <person name="Salzberg S.L."/>
            <person name="Silva J.C."/>
            <person name="Haas B.J."/>
            <person name="Majoros W.H."/>
            <person name="Farzad M."/>
            <person name="Carlton J.M."/>
            <person name="Smith R.K. Jr."/>
            <person name="Garg J."/>
            <person name="Pearlman R.E."/>
            <person name="Karrer K.M."/>
            <person name="Sun L."/>
            <person name="Manning G."/>
            <person name="Elde N.C."/>
            <person name="Turkewitz A.P."/>
            <person name="Asai D.J."/>
            <person name="Wilkes D.E."/>
            <person name="Wang Y."/>
            <person name="Cai H."/>
            <person name="Collins K."/>
            <person name="Stewart B.A."/>
            <person name="Lee S.R."/>
            <person name="Wilamowska K."/>
            <person name="Weinberg Z."/>
            <person name="Ruzzo W.L."/>
            <person name="Wloga D."/>
            <person name="Gaertig J."/>
            <person name="Frankel J."/>
            <person name="Tsao C.-C."/>
            <person name="Gorovsky M.A."/>
            <person name="Keeling P.J."/>
            <person name="Waller R.F."/>
            <person name="Patron N.J."/>
            <person name="Cherry J.M."/>
            <person name="Stover N.A."/>
            <person name="Krieger C.J."/>
            <person name="del Toro C."/>
            <person name="Ryder H.F."/>
            <person name="Williamson S.C."/>
            <person name="Barbeau R.A."/>
            <person name="Hamilton E.P."/>
            <person name="Orias E."/>
        </authorList>
    </citation>
    <scope>NUCLEOTIDE SEQUENCE [LARGE SCALE GENOMIC DNA]</scope>
    <source>
        <strain evidence="3">SB210</strain>
    </source>
</reference>
<evidence type="ECO:0000313" key="3">
    <source>
        <dbReference type="Proteomes" id="UP000009168"/>
    </source>
</evidence>
<name>I7MLM2_TETTS</name>
<evidence type="ECO:0000313" key="2">
    <source>
        <dbReference type="EMBL" id="EAS02690.2"/>
    </source>
</evidence>
<dbReference type="EMBL" id="GG662527">
    <property type="protein sequence ID" value="EAS02690.2"/>
    <property type="molecule type" value="Genomic_DNA"/>
</dbReference>
<dbReference type="Proteomes" id="UP000009168">
    <property type="component" value="Unassembled WGS sequence"/>
</dbReference>
<dbReference type="KEGG" id="tet:TTHERM_00579340"/>
<dbReference type="OrthoDB" id="324694at2759"/>
<dbReference type="AlphaFoldDB" id="I7MLM2"/>
<feature type="region of interest" description="Disordered" evidence="1">
    <location>
        <begin position="172"/>
        <end position="192"/>
    </location>
</feature>
<proteinExistence type="predicted"/>
<dbReference type="GeneID" id="7826643"/>
<organism evidence="2 3">
    <name type="scientific">Tetrahymena thermophila (strain SB210)</name>
    <dbReference type="NCBI Taxonomy" id="312017"/>
    <lineage>
        <taxon>Eukaryota</taxon>
        <taxon>Sar</taxon>
        <taxon>Alveolata</taxon>
        <taxon>Ciliophora</taxon>
        <taxon>Intramacronucleata</taxon>
        <taxon>Oligohymenophorea</taxon>
        <taxon>Hymenostomatida</taxon>
        <taxon>Tetrahymenina</taxon>
        <taxon>Tetrahymenidae</taxon>
        <taxon>Tetrahymena</taxon>
    </lineage>
</organism>
<dbReference type="InParanoid" id="I7MLM2"/>